<geneLocation type="plasmid" evidence="2">
    <name>pVPE61b</name>
</geneLocation>
<evidence type="ECO:0000313" key="2">
    <source>
        <dbReference type="EMBL" id="BAX57039.1"/>
    </source>
</evidence>
<reference evidence="1" key="1">
    <citation type="journal article" date="2017" name="Infect. Genet. Evol.">
        <title>Plasmid dynamics in Vibrio parahaemolyticus strains related to shrimp Acute Hepatopancreatic Necrosis Syndrome (AHPNS).</title>
        <authorList>
            <person name="Theethakaew C."/>
            <person name="Nakamura S."/>
            <person name="Motooka D."/>
            <person name="Matsuda S."/>
            <person name="Kodama T."/>
            <person name="Chonsin K."/>
            <person name="Suthienkul O."/>
            <person name="Iida T."/>
        </authorList>
    </citation>
    <scope>NUCLEOTIDE SEQUENCE</scope>
    <source>
        <strain evidence="1">VPE61</strain>
        <plasmid evidence="1">pVP2HP</plasmid>
        <plasmid evidence="2">pVPE61b</plasmid>
    </source>
</reference>
<geneLocation type="plasmid" evidence="1">
    <name>pVP2HP</name>
</geneLocation>
<dbReference type="EMBL" id="AP014859">
    <property type="protein sequence ID" value="BAX56777.1"/>
    <property type="molecule type" value="Genomic_DNA"/>
</dbReference>
<evidence type="ECO:0000313" key="1">
    <source>
        <dbReference type="EMBL" id="BAX56777.1"/>
    </source>
</evidence>
<dbReference type="AlphaFoldDB" id="A0A1Y1BGP6"/>
<name>A0A1Y1BGP6_VIBPH</name>
<proteinExistence type="predicted"/>
<accession>A0A1Y1BGP6</accession>
<protein>
    <submittedName>
        <fullName evidence="1">Uncharacterized protein</fullName>
    </submittedName>
</protein>
<keyword evidence="1" id="KW-0614">Plasmid</keyword>
<dbReference type="EMBL" id="AP014861">
    <property type="protein sequence ID" value="BAX57039.1"/>
    <property type="molecule type" value="Genomic_DNA"/>
</dbReference>
<sequence>MAGQKNSTLKYVMQYMIDEPKEQPSVNLRKNLTLEKQQYIAP</sequence>
<organism evidence="1">
    <name type="scientific">Vibrio parahaemolyticus</name>
    <dbReference type="NCBI Taxonomy" id="670"/>
    <lineage>
        <taxon>Bacteria</taxon>
        <taxon>Pseudomonadati</taxon>
        <taxon>Pseudomonadota</taxon>
        <taxon>Gammaproteobacteria</taxon>
        <taxon>Vibrionales</taxon>
        <taxon>Vibrionaceae</taxon>
        <taxon>Vibrio</taxon>
    </lineage>
</organism>